<evidence type="ECO:0000313" key="3">
    <source>
        <dbReference type="Proteomes" id="UP000600946"/>
    </source>
</evidence>
<comment type="caution">
    <text evidence="2">The sequence shown here is derived from an EMBL/GenBank/DDBJ whole genome shotgun (WGS) entry which is preliminary data.</text>
</comment>
<keyword evidence="3" id="KW-1185">Reference proteome</keyword>
<dbReference type="Proteomes" id="UP000600946">
    <property type="component" value="Unassembled WGS sequence"/>
</dbReference>
<evidence type="ECO:0000313" key="2">
    <source>
        <dbReference type="EMBL" id="GGY69843.1"/>
    </source>
</evidence>
<proteinExistence type="predicted"/>
<reference evidence="3" key="1">
    <citation type="journal article" date="2019" name="Int. J. Syst. Evol. Microbiol.">
        <title>The Global Catalogue of Microorganisms (GCM) 10K type strain sequencing project: providing services to taxonomists for standard genome sequencing and annotation.</title>
        <authorList>
            <consortium name="The Broad Institute Genomics Platform"/>
            <consortium name="The Broad Institute Genome Sequencing Center for Infectious Disease"/>
            <person name="Wu L."/>
            <person name="Ma J."/>
        </authorList>
    </citation>
    <scope>NUCLEOTIDE SEQUENCE [LARGE SCALE GENOMIC DNA]</scope>
    <source>
        <strain evidence="3">JCM 4594</strain>
    </source>
</reference>
<organism evidence="2 3">
    <name type="scientific">Streptomyces xanthochromogenes</name>
    <dbReference type="NCBI Taxonomy" id="67384"/>
    <lineage>
        <taxon>Bacteria</taxon>
        <taxon>Bacillati</taxon>
        <taxon>Actinomycetota</taxon>
        <taxon>Actinomycetes</taxon>
        <taxon>Kitasatosporales</taxon>
        <taxon>Streptomycetaceae</taxon>
        <taxon>Streptomyces</taxon>
    </lineage>
</organism>
<dbReference type="EMBL" id="BMUU01000022">
    <property type="protein sequence ID" value="GGY69843.1"/>
    <property type="molecule type" value="Genomic_DNA"/>
</dbReference>
<feature type="region of interest" description="Disordered" evidence="1">
    <location>
        <begin position="55"/>
        <end position="91"/>
    </location>
</feature>
<sequence>MEREVSEELCRHCGESIVFVNDRWSHGRYGFGGWGTVGCSAYSYTAHGDWDRRLTKSEKAAPRTRGQRMGREEFPAWPGLQQQRREAERKEREAAELAATRFAPALARAVKAAEEIIADPASTTFRALERRRQAVCVAMERQASRTAAARLKSGSMPGYSAAGDELNRLLQLTQELFRALRAAEELLPPAEAVKAATSRYAARIDQVATERYSRLPANADGAFEERRALDAARRRVQQP</sequence>
<dbReference type="GeneID" id="96295350"/>
<dbReference type="RefSeq" id="WP_190029473.1">
    <property type="nucleotide sequence ID" value="NZ_BMUU01000022.1"/>
</dbReference>
<protein>
    <submittedName>
        <fullName evidence="2">Uncharacterized protein</fullName>
    </submittedName>
</protein>
<name>A0ABQ3B0C4_9ACTN</name>
<accession>A0ABQ3B0C4</accession>
<evidence type="ECO:0000256" key="1">
    <source>
        <dbReference type="SAM" id="MobiDB-lite"/>
    </source>
</evidence>
<gene>
    <name evidence="2" type="ORF">GCM10010326_75160</name>
</gene>